<sequence length="104" mass="11622">MSCSVPLRQIYRAEGSEVRSLFKLPGPDWTCDLTTALISLCDRLMWDSLCFTVIGSLRSGTTQMELRLPSRSETARGPRGRGTRPCCRLFTPAAQSLSPWDRKA</sequence>
<evidence type="ECO:0000256" key="1">
    <source>
        <dbReference type="SAM" id="MobiDB-lite"/>
    </source>
</evidence>
<evidence type="ECO:0000313" key="2">
    <source>
        <dbReference type="EMBL" id="CAB1451405.1"/>
    </source>
</evidence>
<dbReference type="Proteomes" id="UP001153269">
    <property type="component" value="Unassembled WGS sequence"/>
</dbReference>
<dbReference type="AlphaFoldDB" id="A0A9N7VNE5"/>
<organism evidence="2 3">
    <name type="scientific">Pleuronectes platessa</name>
    <name type="common">European plaice</name>
    <dbReference type="NCBI Taxonomy" id="8262"/>
    <lineage>
        <taxon>Eukaryota</taxon>
        <taxon>Metazoa</taxon>
        <taxon>Chordata</taxon>
        <taxon>Craniata</taxon>
        <taxon>Vertebrata</taxon>
        <taxon>Euteleostomi</taxon>
        <taxon>Actinopterygii</taxon>
        <taxon>Neopterygii</taxon>
        <taxon>Teleostei</taxon>
        <taxon>Neoteleostei</taxon>
        <taxon>Acanthomorphata</taxon>
        <taxon>Carangaria</taxon>
        <taxon>Pleuronectiformes</taxon>
        <taxon>Pleuronectoidei</taxon>
        <taxon>Pleuronectidae</taxon>
        <taxon>Pleuronectes</taxon>
    </lineage>
</organism>
<protein>
    <submittedName>
        <fullName evidence="2">Uncharacterized protein</fullName>
    </submittedName>
</protein>
<keyword evidence="3" id="KW-1185">Reference proteome</keyword>
<accession>A0A9N7VNE5</accession>
<gene>
    <name evidence="2" type="ORF">PLEPLA_LOCUS39099</name>
</gene>
<reference evidence="2" key="1">
    <citation type="submission" date="2020-03" db="EMBL/GenBank/DDBJ databases">
        <authorList>
            <person name="Weist P."/>
        </authorList>
    </citation>
    <scope>NUCLEOTIDE SEQUENCE</scope>
</reference>
<dbReference type="EMBL" id="CADEAL010004088">
    <property type="protein sequence ID" value="CAB1451405.1"/>
    <property type="molecule type" value="Genomic_DNA"/>
</dbReference>
<evidence type="ECO:0000313" key="3">
    <source>
        <dbReference type="Proteomes" id="UP001153269"/>
    </source>
</evidence>
<proteinExistence type="predicted"/>
<feature type="region of interest" description="Disordered" evidence="1">
    <location>
        <begin position="65"/>
        <end position="85"/>
    </location>
</feature>
<comment type="caution">
    <text evidence="2">The sequence shown here is derived from an EMBL/GenBank/DDBJ whole genome shotgun (WGS) entry which is preliminary data.</text>
</comment>
<name>A0A9N7VNE5_PLEPL</name>